<reference evidence="1" key="1">
    <citation type="journal article" date="2014" name="Front. Microbiol.">
        <title>High frequency of phylogenetically diverse reductive dehalogenase-homologous genes in deep subseafloor sedimentary metagenomes.</title>
        <authorList>
            <person name="Kawai M."/>
            <person name="Futagami T."/>
            <person name="Toyoda A."/>
            <person name="Takaki Y."/>
            <person name="Nishi S."/>
            <person name="Hori S."/>
            <person name="Arai W."/>
            <person name="Tsubouchi T."/>
            <person name="Morono Y."/>
            <person name="Uchiyama I."/>
            <person name="Ito T."/>
            <person name="Fujiyama A."/>
            <person name="Inagaki F."/>
            <person name="Takami H."/>
        </authorList>
    </citation>
    <scope>NUCLEOTIDE SEQUENCE</scope>
    <source>
        <strain evidence="1">Expedition CK06-06</strain>
    </source>
</reference>
<comment type="caution">
    <text evidence="1">The sequence shown here is derived from an EMBL/GenBank/DDBJ whole genome shotgun (WGS) entry which is preliminary data.</text>
</comment>
<sequence length="67" mass="7836">MRRDDWDKAAGVICDNCHREAFRTRDGLCMECWEKANEFEIRDKTGITEVFPNDVIMAIVHPHKKAD</sequence>
<proteinExistence type="predicted"/>
<dbReference type="AlphaFoldDB" id="X1S528"/>
<name>X1S528_9ZZZZ</name>
<evidence type="ECO:0000313" key="1">
    <source>
        <dbReference type="EMBL" id="GAI62914.1"/>
    </source>
</evidence>
<organism evidence="1">
    <name type="scientific">marine sediment metagenome</name>
    <dbReference type="NCBI Taxonomy" id="412755"/>
    <lineage>
        <taxon>unclassified sequences</taxon>
        <taxon>metagenomes</taxon>
        <taxon>ecological metagenomes</taxon>
    </lineage>
</organism>
<dbReference type="EMBL" id="BARW01000335">
    <property type="protein sequence ID" value="GAI62914.1"/>
    <property type="molecule type" value="Genomic_DNA"/>
</dbReference>
<accession>X1S528</accession>
<protein>
    <submittedName>
        <fullName evidence="1">Uncharacterized protein</fullName>
    </submittedName>
</protein>
<gene>
    <name evidence="1" type="ORF">S12H4_01610</name>
</gene>